<accession>A0AAF0EAB9</accession>
<name>A0AAF0EAB9_9BASI</name>
<dbReference type="GO" id="GO:0033314">
    <property type="term" value="P:mitotic DNA replication checkpoint signaling"/>
    <property type="evidence" value="ECO:0007669"/>
    <property type="project" value="TreeGrafter"/>
</dbReference>
<dbReference type="PANTHER" id="PTHR12900">
    <property type="entry name" value="MITOTIC AND DNA DAMAGE CHECKPOINT PROTEIN HUS1"/>
    <property type="match status" value="1"/>
</dbReference>
<organism evidence="7 8">
    <name type="scientific">Malassezia equina</name>
    <dbReference type="NCBI Taxonomy" id="1381935"/>
    <lineage>
        <taxon>Eukaryota</taxon>
        <taxon>Fungi</taxon>
        <taxon>Dikarya</taxon>
        <taxon>Basidiomycota</taxon>
        <taxon>Ustilaginomycotina</taxon>
        <taxon>Malasseziomycetes</taxon>
        <taxon>Malasseziales</taxon>
        <taxon>Malasseziaceae</taxon>
        <taxon>Malassezia</taxon>
    </lineage>
</organism>
<dbReference type="Gene3D" id="3.30.70.330">
    <property type="match status" value="1"/>
</dbReference>
<dbReference type="InterPro" id="IPR012677">
    <property type="entry name" value="Nucleotide-bd_a/b_plait_sf"/>
</dbReference>
<dbReference type="GO" id="GO:0030896">
    <property type="term" value="C:checkpoint clamp complex"/>
    <property type="evidence" value="ECO:0007669"/>
    <property type="project" value="InterPro"/>
</dbReference>
<evidence type="ECO:0000256" key="3">
    <source>
        <dbReference type="PROSITE-ProRule" id="PRU00176"/>
    </source>
</evidence>
<dbReference type="Proteomes" id="UP001214415">
    <property type="component" value="Chromosome 1"/>
</dbReference>
<dbReference type="SUPFAM" id="SSF54928">
    <property type="entry name" value="RNA-binding domain, RBD"/>
    <property type="match status" value="1"/>
</dbReference>
<evidence type="ECO:0000313" key="8">
    <source>
        <dbReference type="Proteomes" id="UP001214415"/>
    </source>
</evidence>
<dbReference type="AlphaFoldDB" id="A0AAF0EAB9"/>
<dbReference type="GO" id="GO:0000723">
    <property type="term" value="P:telomere maintenance"/>
    <property type="evidence" value="ECO:0007669"/>
    <property type="project" value="TreeGrafter"/>
</dbReference>
<keyword evidence="3" id="KW-0694">RNA-binding</keyword>
<feature type="region of interest" description="Disordered" evidence="4">
    <location>
        <begin position="300"/>
        <end position="323"/>
    </location>
</feature>
<evidence type="ECO:0000313" key="7">
    <source>
        <dbReference type="EMBL" id="WFD21900.1"/>
    </source>
</evidence>
<dbReference type="PANTHER" id="PTHR12900:SF0">
    <property type="entry name" value="CHECKPOINT PROTEIN"/>
    <property type="match status" value="1"/>
</dbReference>
<dbReference type="GO" id="GO:0035861">
    <property type="term" value="C:site of double-strand break"/>
    <property type="evidence" value="ECO:0007669"/>
    <property type="project" value="TreeGrafter"/>
</dbReference>
<protein>
    <submittedName>
        <fullName evidence="7">Checkpoint protein hus1</fullName>
    </submittedName>
</protein>
<feature type="signal peptide" evidence="5">
    <location>
        <begin position="1"/>
        <end position="22"/>
    </location>
</feature>
<feature type="compositionally biased region" description="Polar residues" evidence="4">
    <location>
        <begin position="763"/>
        <end position="781"/>
    </location>
</feature>
<proteinExistence type="predicted"/>
<comment type="subcellular location">
    <subcellularLocation>
        <location evidence="1">Nucleus</location>
    </subcellularLocation>
</comment>
<dbReference type="Gene3D" id="3.70.10.10">
    <property type="match status" value="1"/>
</dbReference>
<reference evidence="7" key="1">
    <citation type="submission" date="2023-03" db="EMBL/GenBank/DDBJ databases">
        <title>Mating type loci evolution in Malassezia.</title>
        <authorList>
            <person name="Coelho M.A."/>
        </authorList>
    </citation>
    <scope>NUCLEOTIDE SEQUENCE</scope>
    <source>
        <strain evidence="7">CBS 12830</strain>
    </source>
</reference>
<feature type="region of interest" description="Disordered" evidence="4">
    <location>
        <begin position="620"/>
        <end position="653"/>
    </location>
</feature>
<evidence type="ECO:0000256" key="1">
    <source>
        <dbReference type="ARBA" id="ARBA00004123"/>
    </source>
</evidence>
<dbReference type="GO" id="GO:0006289">
    <property type="term" value="P:nucleotide-excision repair"/>
    <property type="evidence" value="ECO:0007669"/>
    <property type="project" value="TreeGrafter"/>
</dbReference>
<dbReference type="PROSITE" id="PS50102">
    <property type="entry name" value="RRM"/>
    <property type="match status" value="1"/>
</dbReference>
<keyword evidence="5" id="KW-0732">Signal</keyword>
<dbReference type="EMBL" id="CP119900">
    <property type="protein sequence ID" value="WFD21900.1"/>
    <property type="molecule type" value="Genomic_DNA"/>
</dbReference>
<feature type="region of interest" description="Disordered" evidence="4">
    <location>
        <begin position="678"/>
        <end position="786"/>
    </location>
</feature>
<keyword evidence="8" id="KW-1185">Reference proteome</keyword>
<dbReference type="Pfam" id="PF04005">
    <property type="entry name" value="Hus1"/>
    <property type="match status" value="1"/>
</dbReference>
<evidence type="ECO:0000256" key="4">
    <source>
        <dbReference type="SAM" id="MobiDB-lite"/>
    </source>
</evidence>
<dbReference type="GO" id="GO:0044778">
    <property type="term" value="P:meiotic DNA integrity checkpoint signaling"/>
    <property type="evidence" value="ECO:0007669"/>
    <property type="project" value="TreeGrafter"/>
</dbReference>
<dbReference type="InterPro" id="IPR000504">
    <property type="entry name" value="RRM_dom"/>
</dbReference>
<dbReference type="InterPro" id="IPR007150">
    <property type="entry name" value="HUS1/Mec3"/>
</dbReference>
<feature type="compositionally biased region" description="Polar residues" evidence="4">
    <location>
        <begin position="629"/>
        <end position="650"/>
    </location>
</feature>
<gene>
    <name evidence="7" type="primary">hus1</name>
    <name evidence="7" type="ORF">MEQU1_000559</name>
</gene>
<dbReference type="InterPro" id="IPR035979">
    <property type="entry name" value="RBD_domain_sf"/>
</dbReference>
<evidence type="ECO:0000256" key="2">
    <source>
        <dbReference type="ARBA" id="ARBA00023242"/>
    </source>
</evidence>
<sequence length="950" mass="103391">MRLRASVTNVALLAGLLHTAAGVSSPCYLHFTPTKFRLIAPAGHDGVQIWATLDVGSVFANYRIESHNHNEITVEVVAESLARALRSAAGATEVMLRLGKRDGEPLLSLSIGMASHTGAKLDVTQDVLVRILRVSEMNLITEPMCPTPDVRVLALTDAVKAMAEQIRPLATQVCLGANHSGALRLAVMDSDVVGEATWTGLEHPSVQAAPAARPDADPHVYHEVHLNAPPWVPGKLRVSTPRTNTYPFATDSDACLAAYAAFVKESHPDPEVMNQELVSPMSETWDWLWPNMPNRVAQTSPLPPEGSYALSPQGTQPATAPPPWLPPYKNYPMDAKEAVMHGATVPTAPLGFHGAYRKSDSHPANTDRTMQEISTLFMAGFPEDMTDREFSNMFLFAKGFEASMLKYPQPSKSEDDIRKAGDRYNTWPPIEREVHKSPSQREPEQPSAKNRQIIGFAKFSTREEALQARDILNGFRIDTERGCILKAELAKKNLHTKRTVPFIVTKHGHPAGHAKPAREFAMGDPAAVPVNYAALSGRTGSLTSHASDMLSDDHAPMAPMGVHPMMDPRGAAAAWPDAMDPKHVQANMEAHGLPTTVPISEMVGRLENFSKTIPTFAGQRPGAVPAMSENPSSQWPRTSPSPVGPPSNQAAPVHADRLRPNLALTPLDMTHGMMNLSLGHGQGLHKSPESTMMYPVRDSSGSSTMDGANSLSGLTRANTGTTSGSEIWSMSSQNCTSPSQVNMDEYLSPSAEQRPAPSGQDVPLSQRSGESESKNTPTPTFDLNEVTDLDQEPYTDGFQEGHAKGQFFGRLEGRALGREKGFELWTELGYYIGVMHMYQESLKHRAQDGLSRKAQKQTLQIEQFLQLCDKMPLKNNSTDQLGPVDDDIPDLEKLLERIRAKYRLLCKSVGFEALGPASEDAGATRAVAPSKGPNLVQIAGQFVDVNQLTY</sequence>
<evidence type="ECO:0000256" key="5">
    <source>
        <dbReference type="SAM" id="SignalP"/>
    </source>
</evidence>
<feature type="domain" description="RRM" evidence="6">
    <location>
        <begin position="374"/>
        <end position="492"/>
    </location>
</feature>
<dbReference type="GO" id="GO:0000724">
    <property type="term" value="P:double-strand break repair via homologous recombination"/>
    <property type="evidence" value="ECO:0007669"/>
    <property type="project" value="TreeGrafter"/>
</dbReference>
<feature type="region of interest" description="Disordered" evidence="4">
    <location>
        <begin position="427"/>
        <end position="450"/>
    </location>
</feature>
<feature type="chain" id="PRO_5042188535" evidence="5">
    <location>
        <begin position="23"/>
        <end position="950"/>
    </location>
</feature>
<dbReference type="GO" id="GO:0003723">
    <property type="term" value="F:RNA binding"/>
    <property type="evidence" value="ECO:0007669"/>
    <property type="project" value="UniProtKB-UniRule"/>
</dbReference>
<evidence type="ECO:0000259" key="6">
    <source>
        <dbReference type="PROSITE" id="PS50102"/>
    </source>
</evidence>
<feature type="compositionally biased region" description="Basic and acidic residues" evidence="4">
    <location>
        <begin position="430"/>
        <end position="444"/>
    </location>
</feature>
<feature type="compositionally biased region" description="Polar residues" evidence="4">
    <location>
        <begin position="699"/>
        <end position="742"/>
    </location>
</feature>
<dbReference type="GO" id="GO:0031573">
    <property type="term" value="P:mitotic intra-S DNA damage checkpoint signaling"/>
    <property type="evidence" value="ECO:0007669"/>
    <property type="project" value="TreeGrafter"/>
</dbReference>
<keyword evidence="2" id="KW-0539">Nucleus</keyword>